<evidence type="ECO:0000313" key="7">
    <source>
        <dbReference type="EMBL" id="KAI9632472.1"/>
    </source>
</evidence>
<dbReference type="AlphaFoldDB" id="A0AA38LPU6"/>
<feature type="binding site" evidence="3">
    <location>
        <begin position="24"/>
        <end position="31"/>
    </location>
    <ligand>
        <name>GTP</name>
        <dbReference type="ChEBI" id="CHEBI:37565"/>
    </ligand>
</feature>
<dbReference type="InterPro" id="IPR024156">
    <property type="entry name" value="Small_GTPase_ARF"/>
</dbReference>
<keyword evidence="2 3" id="KW-0342">GTP-binding</keyword>
<protein>
    <submittedName>
        <fullName evidence="7">P-loop containing nucleoside triphosphate hydrolase protein</fullName>
    </submittedName>
</protein>
<dbReference type="InterPro" id="IPR006689">
    <property type="entry name" value="Small_GTPase_ARF/SAR"/>
</dbReference>
<keyword evidence="1 3" id="KW-0547">Nucleotide-binding</keyword>
<proteinExistence type="inferred from homology"/>
<feature type="compositionally biased region" description="Acidic residues" evidence="6">
    <location>
        <begin position="183"/>
        <end position="192"/>
    </location>
</feature>
<feature type="compositionally biased region" description="Basic and acidic residues" evidence="6">
    <location>
        <begin position="161"/>
        <end position="173"/>
    </location>
</feature>
<dbReference type="GO" id="GO:0043001">
    <property type="term" value="P:Golgi to plasma membrane protein transport"/>
    <property type="evidence" value="ECO:0007669"/>
    <property type="project" value="TreeGrafter"/>
</dbReference>
<evidence type="ECO:0000313" key="8">
    <source>
        <dbReference type="Proteomes" id="UP001164286"/>
    </source>
</evidence>
<dbReference type="PANTHER" id="PTHR45909:SF1">
    <property type="entry name" value="ADP-RIBOSYLATION FACTOR-RELATED PROTEIN 1"/>
    <property type="match status" value="1"/>
</dbReference>
<dbReference type="GO" id="GO:0005794">
    <property type="term" value="C:Golgi apparatus"/>
    <property type="evidence" value="ECO:0007669"/>
    <property type="project" value="TreeGrafter"/>
</dbReference>
<dbReference type="InterPro" id="IPR005225">
    <property type="entry name" value="Small_GTP-bd"/>
</dbReference>
<comment type="caution">
    <text evidence="7">The sequence shown here is derived from an EMBL/GenBank/DDBJ whole genome shotgun (WGS) entry which is preliminary data.</text>
</comment>
<feature type="binding site" evidence="4">
    <location>
        <position position="55"/>
    </location>
    <ligand>
        <name>Mg(2+)</name>
        <dbReference type="ChEBI" id="CHEBI:18420"/>
    </ligand>
</feature>
<keyword evidence="8" id="KW-1185">Reference proteome</keyword>
<evidence type="ECO:0000256" key="1">
    <source>
        <dbReference type="ARBA" id="ARBA00022741"/>
    </source>
</evidence>
<dbReference type="GeneID" id="77730465"/>
<dbReference type="PRINTS" id="PR00328">
    <property type="entry name" value="SAR1GTPBP"/>
</dbReference>
<feature type="binding site" evidence="4">
    <location>
        <position position="31"/>
    </location>
    <ligand>
        <name>Mg(2+)</name>
        <dbReference type="ChEBI" id="CHEBI:18420"/>
    </ligand>
</feature>
<feature type="region of interest" description="Disordered" evidence="6">
    <location>
        <begin position="161"/>
        <end position="202"/>
    </location>
</feature>
<dbReference type="Gene3D" id="3.40.50.300">
    <property type="entry name" value="P-loop containing nucleotide triphosphate hydrolases"/>
    <property type="match status" value="1"/>
</dbReference>
<dbReference type="NCBIfam" id="TIGR00231">
    <property type="entry name" value="small_GTP"/>
    <property type="match status" value="1"/>
</dbReference>
<dbReference type="Proteomes" id="UP001164286">
    <property type="component" value="Unassembled WGS sequence"/>
</dbReference>
<dbReference type="EMBL" id="JAKWFO010000014">
    <property type="protein sequence ID" value="KAI9632472.1"/>
    <property type="molecule type" value="Genomic_DNA"/>
</dbReference>
<keyword evidence="4" id="KW-0479">Metal-binding</keyword>
<dbReference type="Pfam" id="PF00025">
    <property type="entry name" value="Arf"/>
    <property type="match status" value="1"/>
</dbReference>
<feature type="binding site" evidence="3">
    <location>
        <position position="77"/>
    </location>
    <ligand>
        <name>GTP</name>
        <dbReference type="ChEBI" id="CHEBI:37565"/>
    </ligand>
</feature>
<feature type="binding site" evidence="3">
    <location>
        <begin position="133"/>
        <end position="136"/>
    </location>
    <ligand>
        <name>GTP</name>
        <dbReference type="ChEBI" id="CHEBI:37565"/>
    </ligand>
</feature>
<reference evidence="7" key="1">
    <citation type="journal article" date="2022" name="G3 (Bethesda)">
        <title>High quality genome of the basidiomycete yeast Dioszegia hungarica PDD-24b-2 isolated from cloud water.</title>
        <authorList>
            <person name="Jarrige D."/>
            <person name="Haridas S."/>
            <person name="Bleykasten-Grosshans C."/>
            <person name="Joly M."/>
            <person name="Nadalig T."/>
            <person name="Sancelme M."/>
            <person name="Vuilleumier S."/>
            <person name="Grigoriev I.V."/>
            <person name="Amato P."/>
            <person name="Bringel F."/>
        </authorList>
    </citation>
    <scope>NUCLEOTIDE SEQUENCE</scope>
    <source>
        <strain evidence="7">PDD-24b-2</strain>
    </source>
</reference>
<dbReference type="GO" id="GO:0006886">
    <property type="term" value="P:intracellular protein transport"/>
    <property type="evidence" value="ECO:0007669"/>
    <property type="project" value="TreeGrafter"/>
</dbReference>
<evidence type="ECO:0000256" key="4">
    <source>
        <dbReference type="PIRSR" id="PIRSR606689-2"/>
    </source>
</evidence>
<feature type="compositionally biased region" description="Basic and acidic residues" evidence="6">
    <location>
        <begin position="193"/>
        <end position="202"/>
    </location>
</feature>
<dbReference type="GO" id="GO:0003924">
    <property type="term" value="F:GTPase activity"/>
    <property type="evidence" value="ECO:0007669"/>
    <property type="project" value="InterPro"/>
</dbReference>
<gene>
    <name evidence="7" type="ORF">MKK02DRAFT_40775</name>
</gene>
<keyword evidence="7" id="KW-0378">Hydrolase</keyword>
<sequence length="245" mass="27406">MYHLLKGLHAHLTRKDEYSVVIIGLDNAGKTTMLEKIKTLYNPTPGMPPEKIGPTVGQNIGKISLPSTTLRFFDLGGQRDIRSIWPKYYDECHAVVFVLDAVDQVRLGETWEVFDEVLNSPRLLNLPLLLLANKQDNPTSLSVAEIRESFDAWQRARQSREADAREAAREKAKGKGKGRAMDAEDEAEEDGGERERRGSAGVRDERLASLDVMGASALEGTGVKEAVNWLYVRVQNARRIDDGRF</sequence>
<dbReference type="PROSITE" id="PS51417">
    <property type="entry name" value="ARF"/>
    <property type="match status" value="1"/>
</dbReference>
<evidence type="ECO:0000256" key="6">
    <source>
        <dbReference type="SAM" id="MobiDB-lite"/>
    </source>
</evidence>
<dbReference type="SMART" id="SM00178">
    <property type="entry name" value="SAR"/>
    <property type="match status" value="1"/>
</dbReference>
<comment type="similarity">
    <text evidence="5">Belongs to the small GTPase superfamily. Arf family.</text>
</comment>
<dbReference type="FunFam" id="3.40.50.300:FF:001692">
    <property type="entry name" value="Unplaced genomic scaffold supercont2.18, whole genome shotgun sequence"/>
    <property type="match status" value="1"/>
</dbReference>
<organism evidence="7 8">
    <name type="scientific">Dioszegia hungarica</name>
    <dbReference type="NCBI Taxonomy" id="4972"/>
    <lineage>
        <taxon>Eukaryota</taxon>
        <taxon>Fungi</taxon>
        <taxon>Dikarya</taxon>
        <taxon>Basidiomycota</taxon>
        <taxon>Agaricomycotina</taxon>
        <taxon>Tremellomycetes</taxon>
        <taxon>Tremellales</taxon>
        <taxon>Bulleribasidiaceae</taxon>
        <taxon>Dioszegia</taxon>
    </lineage>
</organism>
<evidence type="ECO:0000256" key="2">
    <source>
        <dbReference type="ARBA" id="ARBA00023134"/>
    </source>
</evidence>
<dbReference type="GO" id="GO:0034067">
    <property type="term" value="P:protein localization to Golgi apparatus"/>
    <property type="evidence" value="ECO:0007669"/>
    <property type="project" value="TreeGrafter"/>
</dbReference>
<accession>A0AA38LPU6</accession>
<dbReference type="GO" id="GO:0005525">
    <property type="term" value="F:GTP binding"/>
    <property type="evidence" value="ECO:0007669"/>
    <property type="project" value="UniProtKB-KW"/>
</dbReference>
<dbReference type="SMART" id="SM00177">
    <property type="entry name" value="ARF"/>
    <property type="match status" value="1"/>
</dbReference>
<dbReference type="GO" id="GO:0046872">
    <property type="term" value="F:metal ion binding"/>
    <property type="evidence" value="ECO:0007669"/>
    <property type="project" value="UniProtKB-KW"/>
</dbReference>
<dbReference type="PANTHER" id="PTHR45909">
    <property type="entry name" value="ADP-RIBOSYLATION FACTOR-RELATED PROTEIN 1"/>
    <property type="match status" value="1"/>
</dbReference>
<evidence type="ECO:0000256" key="3">
    <source>
        <dbReference type="PIRSR" id="PIRSR606689-1"/>
    </source>
</evidence>
<evidence type="ECO:0000256" key="5">
    <source>
        <dbReference type="RuleBase" id="RU003925"/>
    </source>
</evidence>
<dbReference type="InterPro" id="IPR027417">
    <property type="entry name" value="P-loop_NTPase"/>
</dbReference>
<keyword evidence="4" id="KW-0460">Magnesium</keyword>
<name>A0AA38LPU6_9TREE</name>
<dbReference type="SUPFAM" id="SSF52540">
    <property type="entry name" value="P-loop containing nucleoside triphosphate hydrolases"/>
    <property type="match status" value="1"/>
</dbReference>
<dbReference type="RefSeq" id="XP_052942249.1">
    <property type="nucleotide sequence ID" value="XM_053091260.1"/>
</dbReference>